<keyword evidence="4" id="KW-0597">Phosphoprotein</keyword>
<organism evidence="21 22">
    <name type="scientific">Thamnophis sirtalis</name>
    <dbReference type="NCBI Taxonomy" id="35019"/>
    <lineage>
        <taxon>Eukaryota</taxon>
        <taxon>Metazoa</taxon>
        <taxon>Chordata</taxon>
        <taxon>Craniata</taxon>
        <taxon>Vertebrata</taxon>
        <taxon>Euteleostomi</taxon>
        <taxon>Lepidosauria</taxon>
        <taxon>Squamata</taxon>
        <taxon>Bifurcata</taxon>
        <taxon>Unidentata</taxon>
        <taxon>Episquamata</taxon>
        <taxon>Toxicofera</taxon>
        <taxon>Serpentes</taxon>
        <taxon>Colubroidea</taxon>
        <taxon>Colubridae</taxon>
        <taxon>Natricinae</taxon>
        <taxon>Thamnophis</taxon>
    </lineage>
</organism>
<evidence type="ECO:0000256" key="7">
    <source>
        <dbReference type="ARBA" id="ARBA00023002"/>
    </source>
</evidence>
<dbReference type="EC" id="1.3.1.38" evidence="13"/>
<evidence type="ECO:0000256" key="16">
    <source>
        <dbReference type="ARBA" id="ARBA00048686"/>
    </source>
</evidence>
<keyword evidence="6" id="KW-0521">NADP</keyword>
<accession>A0A6I9Y5E1</accession>
<comment type="catalytic activity">
    <reaction evidence="19">
        <text>(2E)-decenoyl-CoA + NADPH + H(+) = decanoyl-CoA + NADP(+)</text>
        <dbReference type="Rhea" id="RHEA:44960"/>
        <dbReference type="ChEBI" id="CHEBI:15378"/>
        <dbReference type="ChEBI" id="CHEBI:57783"/>
        <dbReference type="ChEBI" id="CHEBI:58349"/>
        <dbReference type="ChEBI" id="CHEBI:61406"/>
        <dbReference type="ChEBI" id="CHEBI:61430"/>
    </reaction>
    <physiologicalReaction direction="left-to-right" evidence="19">
        <dbReference type="Rhea" id="RHEA:44961"/>
    </physiologicalReaction>
</comment>
<dbReference type="OrthoDB" id="417891at2759"/>
<dbReference type="PRINTS" id="PR00080">
    <property type="entry name" value="SDRFAMILY"/>
</dbReference>
<comment type="function">
    <text evidence="11">Participates in chain elongation of fatty acids. Catalyzes the reduction of trans-2-enoyl-CoAs of varying chain lengths from 6:1 to 16:1, having maximum activity with 10:1 CoA. Has no 2,4-dienoyl-CoA reductase activity.</text>
</comment>
<keyword evidence="21" id="KW-1185">Reference proteome</keyword>
<dbReference type="GO" id="GO:0005777">
    <property type="term" value="C:peroxisome"/>
    <property type="evidence" value="ECO:0007669"/>
    <property type="project" value="UniProtKB-SubCell"/>
</dbReference>
<comment type="pathway">
    <text evidence="2">Lipid metabolism; fatty acid biosynthesis.</text>
</comment>
<dbReference type="GO" id="GO:0033306">
    <property type="term" value="P:phytol metabolic process"/>
    <property type="evidence" value="ECO:0007669"/>
    <property type="project" value="TreeGrafter"/>
</dbReference>
<dbReference type="PRINTS" id="PR00081">
    <property type="entry name" value="GDHRDH"/>
</dbReference>
<evidence type="ECO:0000256" key="3">
    <source>
        <dbReference type="ARBA" id="ARBA00022516"/>
    </source>
</evidence>
<evidence type="ECO:0000313" key="22">
    <source>
        <dbReference type="RefSeq" id="XP_013919733.1"/>
    </source>
</evidence>
<keyword evidence="8" id="KW-0443">Lipid metabolism</keyword>
<evidence type="ECO:0000256" key="6">
    <source>
        <dbReference type="ARBA" id="ARBA00022857"/>
    </source>
</evidence>
<dbReference type="PANTHER" id="PTHR24317">
    <property type="entry name" value="PEROXISOMAL TRANS-2-ENOYL-COA REDUCTASE"/>
    <property type="match status" value="1"/>
</dbReference>
<evidence type="ECO:0000256" key="5">
    <source>
        <dbReference type="ARBA" id="ARBA00022832"/>
    </source>
</evidence>
<keyword evidence="3" id="KW-0444">Lipid biosynthesis</keyword>
<dbReference type="GeneID" id="106547186"/>
<dbReference type="Gene3D" id="3.40.50.720">
    <property type="entry name" value="NAD(P)-binding Rossmann-like Domain"/>
    <property type="match status" value="1"/>
</dbReference>
<evidence type="ECO:0000256" key="11">
    <source>
        <dbReference type="ARBA" id="ARBA00037124"/>
    </source>
</evidence>
<comment type="catalytic activity">
    <reaction evidence="18">
        <text>a (2E)-enoyl-CoA + NADPH + H(+) = a 2,3-saturated acyl-CoA + NADP(+)</text>
        <dbReference type="Rhea" id="RHEA:33763"/>
        <dbReference type="ChEBI" id="CHEBI:15378"/>
        <dbReference type="ChEBI" id="CHEBI:57783"/>
        <dbReference type="ChEBI" id="CHEBI:58349"/>
        <dbReference type="ChEBI" id="CHEBI:58856"/>
        <dbReference type="ChEBI" id="CHEBI:65111"/>
        <dbReference type="EC" id="1.3.1.38"/>
    </reaction>
    <physiologicalReaction direction="left-to-right" evidence="18">
        <dbReference type="Rhea" id="RHEA:33764"/>
    </physiologicalReaction>
</comment>
<dbReference type="AlphaFoldDB" id="A0A6I9Y5E1"/>
<evidence type="ECO:0000256" key="4">
    <source>
        <dbReference type="ARBA" id="ARBA00022553"/>
    </source>
</evidence>
<evidence type="ECO:0000256" key="20">
    <source>
        <dbReference type="ARBA" id="ARBA00049559"/>
    </source>
</evidence>
<gene>
    <name evidence="22" type="primary">PECR</name>
</gene>
<evidence type="ECO:0000256" key="12">
    <source>
        <dbReference type="ARBA" id="ARBA00038622"/>
    </source>
</evidence>
<evidence type="ECO:0000256" key="2">
    <source>
        <dbReference type="ARBA" id="ARBA00005194"/>
    </source>
</evidence>
<name>A0A6I9Y5E1_9SAUR</name>
<sequence length="325" mass="34526">MAFRGFRLRRLSVVKMAAAFSNRGGSGGGSGILAAGLFRNHVAIVTGGGTGIGKAIAAELLHLGSNVVIASRKFDRLRAAATELTAEIPSTSSVQVTPIQCNIRKEEEVEALVKATLDLHGRIDFLVNNGGGQFFSPSELISAKGWHAVIETNLTGTFYCCKAVYNAWMRDHGGAIVNIVANMWKGMPGLSHSGAARAAVDNLTKSLAIEWACNGVRINSVAPGIIFSETAVANYVGGENLFKNNIEKIPAKRLGLPEEVSALVSFLLSPGASFITGETVKVDGGQSLYYSFWNIPDHDRWPSAPDGHNAKALRSMLSGKSKSKL</sequence>
<keyword evidence="5" id="KW-0276">Fatty acid metabolism</keyword>
<keyword evidence="9" id="KW-0576">Peroxisome</keyword>
<dbReference type="Pfam" id="PF13561">
    <property type="entry name" value="adh_short_C2"/>
    <property type="match status" value="1"/>
</dbReference>
<evidence type="ECO:0000256" key="9">
    <source>
        <dbReference type="ARBA" id="ARBA00023140"/>
    </source>
</evidence>
<dbReference type="PANTHER" id="PTHR24317:SF7">
    <property type="entry name" value="PEROXISOMAL TRANS-2-ENOYL-COA REDUCTASE"/>
    <property type="match status" value="1"/>
</dbReference>
<comment type="subcellular location">
    <subcellularLocation>
        <location evidence="1">Peroxisome</location>
    </subcellularLocation>
</comment>
<comment type="subunit">
    <text evidence="12">Interacts with PEX5, probably required to target it into peroxisomes.</text>
</comment>
<dbReference type="InterPro" id="IPR052388">
    <property type="entry name" value="Peroxisomal_t2-enoyl-CoA_red"/>
</dbReference>
<dbReference type="GO" id="GO:0019166">
    <property type="term" value="F:trans-2-enoyl-CoA reductase (NADPH) activity"/>
    <property type="evidence" value="ECO:0007669"/>
    <property type="project" value="UniProtKB-EC"/>
</dbReference>
<evidence type="ECO:0000256" key="14">
    <source>
        <dbReference type="ARBA" id="ARBA00041063"/>
    </source>
</evidence>
<keyword evidence="7" id="KW-0560">Oxidoreductase</keyword>
<evidence type="ECO:0000256" key="10">
    <source>
        <dbReference type="ARBA" id="ARBA00023160"/>
    </source>
</evidence>
<dbReference type="FunFam" id="3.40.50.720:FF:000335">
    <property type="entry name" value="Peroxisomal trans-2-enoyl-CoA reductase"/>
    <property type="match status" value="1"/>
</dbReference>
<dbReference type="InterPro" id="IPR036291">
    <property type="entry name" value="NAD(P)-bd_dom_sf"/>
</dbReference>
<dbReference type="InterPro" id="IPR002347">
    <property type="entry name" value="SDR_fam"/>
</dbReference>
<evidence type="ECO:0000313" key="21">
    <source>
        <dbReference type="Proteomes" id="UP000504617"/>
    </source>
</evidence>
<dbReference type="GO" id="GO:0006633">
    <property type="term" value="P:fatty acid biosynthetic process"/>
    <property type="evidence" value="ECO:0007669"/>
    <property type="project" value="UniProtKB-KW"/>
</dbReference>
<comment type="catalytic activity">
    <reaction evidence="20">
        <text>(2E)-octenoyl-CoA + NADPH + H(+) = octanoyl-CoA + NADP(+)</text>
        <dbReference type="Rhea" id="RHEA:44952"/>
        <dbReference type="ChEBI" id="CHEBI:15378"/>
        <dbReference type="ChEBI" id="CHEBI:57386"/>
        <dbReference type="ChEBI" id="CHEBI:57783"/>
        <dbReference type="ChEBI" id="CHEBI:58349"/>
        <dbReference type="ChEBI" id="CHEBI:62242"/>
    </reaction>
    <physiologicalReaction direction="left-to-right" evidence="20">
        <dbReference type="Rhea" id="RHEA:44953"/>
    </physiologicalReaction>
</comment>
<comment type="catalytic activity">
    <reaction evidence="16">
        <text>(2E)-tetradecenoyl-CoA + NADPH + H(+) = tetradecanoyl-CoA + NADP(+)</text>
        <dbReference type="Rhea" id="RHEA:44968"/>
        <dbReference type="ChEBI" id="CHEBI:15378"/>
        <dbReference type="ChEBI" id="CHEBI:57385"/>
        <dbReference type="ChEBI" id="CHEBI:57783"/>
        <dbReference type="ChEBI" id="CHEBI:58349"/>
        <dbReference type="ChEBI" id="CHEBI:61405"/>
    </reaction>
    <physiologicalReaction direction="left-to-right" evidence="16">
        <dbReference type="Rhea" id="RHEA:44969"/>
    </physiologicalReaction>
</comment>
<evidence type="ECO:0000256" key="1">
    <source>
        <dbReference type="ARBA" id="ARBA00004275"/>
    </source>
</evidence>
<evidence type="ECO:0000256" key="8">
    <source>
        <dbReference type="ARBA" id="ARBA00023098"/>
    </source>
</evidence>
<evidence type="ECO:0000256" key="13">
    <source>
        <dbReference type="ARBA" id="ARBA00038849"/>
    </source>
</evidence>
<dbReference type="KEGG" id="tsr:106547186"/>
<dbReference type="CTD" id="55825"/>
<protein>
    <recommendedName>
        <fullName evidence="14">Peroxisomal trans-2-enoyl-CoA reductase</fullName>
        <ecNumber evidence="13">1.3.1.38</ecNumber>
    </recommendedName>
</protein>
<reference evidence="22" key="1">
    <citation type="submission" date="2025-08" db="UniProtKB">
        <authorList>
            <consortium name="RefSeq"/>
        </authorList>
    </citation>
    <scope>IDENTIFICATION</scope>
    <source>
        <tissue evidence="22">Skeletal muscle</tissue>
    </source>
</reference>
<evidence type="ECO:0000256" key="18">
    <source>
        <dbReference type="ARBA" id="ARBA00049251"/>
    </source>
</evidence>
<evidence type="ECO:0000256" key="19">
    <source>
        <dbReference type="ARBA" id="ARBA00049386"/>
    </source>
</evidence>
<proteinExistence type="predicted"/>
<evidence type="ECO:0000256" key="15">
    <source>
        <dbReference type="ARBA" id="ARBA00047570"/>
    </source>
</evidence>
<dbReference type="Proteomes" id="UP000504617">
    <property type="component" value="Unplaced"/>
</dbReference>
<dbReference type="RefSeq" id="XP_013919733.1">
    <property type="nucleotide sequence ID" value="XM_014064258.1"/>
</dbReference>
<comment type="catalytic activity">
    <reaction evidence="15">
        <text>(2E)-dodecenoyl-CoA + NADPH + H(+) = dodecanoyl-CoA + NADP(+)</text>
        <dbReference type="Rhea" id="RHEA:44964"/>
        <dbReference type="ChEBI" id="CHEBI:15378"/>
        <dbReference type="ChEBI" id="CHEBI:57330"/>
        <dbReference type="ChEBI" id="CHEBI:57375"/>
        <dbReference type="ChEBI" id="CHEBI:57783"/>
        <dbReference type="ChEBI" id="CHEBI:58349"/>
    </reaction>
    <physiologicalReaction direction="left-to-right" evidence="15">
        <dbReference type="Rhea" id="RHEA:44965"/>
    </physiologicalReaction>
</comment>
<dbReference type="SUPFAM" id="SSF51735">
    <property type="entry name" value="NAD(P)-binding Rossmann-fold domains"/>
    <property type="match status" value="1"/>
</dbReference>
<keyword evidence="10" id="KW-0275">Fatty acid biosynthesis</keyword>
<evidence type="ECO:0000256" key="17">
    <source>
        <dbReference type="ARBA" id="ARBA00049108"/>
    </source>
</evidence>
<comment type="catalytic activity">
    <reaction evidence="17">
        <text>(2E)-hexenoyl-CoA + NADPH + H(+) = hexanoyl-CoA + NADP(+)</text>
        <dbReference type="Rhea" id="RHEA:44956"/>
        <dbReference type="ChEBI" id="CHEBI:15378"/>
        <dbReference type="ChEBI" id="CHEBI:57783"/>
        <dbReference type="ChEBI" id="CHEBI:58349"/>
        <dbReference type="ChEBI" id="CHEBI:62077"/>
        <dbReference type="ChEBI" id="CHEBI:62620"/>
    </reaction>
    <physiologicalReaction direction="left-to-right" evidence="17">
        <dbReference type="Rhea" id="RHEA:44957"/>
    </physiologicalReaction>
</comment>
<dbReference type="CDD" id="cd05369">
    <property type="entry name" value="TER_DECR_SDR_a"/>
    <property type="match status" value="1"/>
</dbReference>